<protein>
    <recommendedName>
        <fullName evidence="3 14">UDP-N-acetylmuramate--L-alanine ligase</fullName>
        <ecNumber evidence="3 14">6.3.2.8</ecNumber>
    </recommendedName>
    <alternativeName>
        <fullName evidence="14">UDP-N-acetylmuramoyl-L-alanine synthetase</fullName>
    </alternativeName>
</protein>
<evidence type="ECO:0000259" key="15">
    <source>
        <dbReference type="Pfam" id="PF01225"/>
    </source>
</evidence>
<dbReference type="InterPro" id="IPR013221">
    <property type="entry name" value="Mur_ligase_cen"/>
</dbReference>
<dbReference type="GO" id="GO:0071555">
    <property type="term" value="P:cell wall organization"/>
    <property type="evidence" value="ECO:0007669"/>
    <property type="project" value="UniProtKB-KW"/>
</dbReference>
<evidence type="ECO:0000256" key="5">
    <source>
        <dbReference type="ARBA" id="ARBA00022598"/>
    </source>
</evidence>
<dbReference type="RefSeq" id="WP_067975245.1">
    <property type="nucleotide sequence ID" value="NZ_CAJHKM010000002.1"/>
</dbReference>
<evidence type="ECO:0000256" key="13">
    <source>
        <dbReference type="ARBA" id="ARBA00047833"/>
    </source>
</evidence>
<dbReference type="GO" id="GO:0005524">
    <property type="term" value="F:ATP binding"/>
    <property type="evidence" value="ECO:0007669"/>
    <property type="project" value="UniProtKB-UniRule"/>
</dbReference>
<keyword evidence="7 14" id="KW-0547">Nucleotide-binding</keyword>
<dbReference type="GO" id="GO:0051301">
    <property type="term" value="P:cell division"/>
    <property type="evidence" value="ECO:0007669"/>
    <property type="project" value="UniProtKB-KW"/>
</dbReference>
<sequence length="439" mass="49125">MNKETIYHFTGIKGSGMSALALVLHGAGYKVQGSDVETYFFTQQGLEAADIRILDFDPNNIHEGMEIILGNAFPDDHPEVKKAEALGLKVTRYHKFLGHFIKNYTSVAITGSHGKTSTTGLMSHVLSLNVPTSYLIGDGTGYGDEQAEYFVLEADEYREHFLAYEPDYAIFTNIDFDHPDYYQNIEQVFDANSQFANQVQKKAIMYGDDPYLQRLADKDHVLYYGIDGDYDIVAHHVVRDTTGCQFDVEVLGKHYGQFRIKGCGEHNILNSLAVIGFCCLEEFPADKVQEALSSFAGVKRRFNVTEVADMTLVDDYAHHPSEIKATLDAAKQRYPEKQIIAVFQPHTYSRTLALMDEFAQALDQADEVFLCEIFASAREQDTHQVSSEDLAAKVTKPVQILNLDDMGPLMGYHDAVVLFMGAGDVPKYGRAYAEALKSR</sequence>
<gene>
    <name evidence="14" type="primary">murC</name>
    <name evidence="18" type="ORF">AWM72_06810</name>
    <name evidence="19" type="ORF">CYJ28_02950</name>
</gene>
<dbReference type="EC" id="6.3.2.8" evidence="3 14"/>
<reference evidence="19 21" key="3">
    <citation type="submission" date="2017-12" db="EMBL/GenBank/DDBJ databases">
        <title>Phylogenetic diversity of female urinary microbiome.</title>
        <authorList>
            <person name="Thomas-White K."/>
            <person name="Wolfe A.J."/>
        </authorList>
    </citation>
    <scope>NUCLEOTIDE SEQUENCE [LARGE SCALE GENOMIC DNA]</scope>
    <source>
        <strain evidence="19 21">UMB0139</strain>
    </source>
</reference>
<evidence type="ECO:0000313" key="20">
    <source>
        <dbReference type="Proteomes" id="UP000069912"/>
    </source>
</evidence>
<comment type="catalytic activity">
    <reaction evidence="13 14">
        <text>UDP-N-acetyl-alpha-D-muramate + L-alanine + ATP = UDP-N-acetyl-alpha-D-muramoyl-L-alanine + ADP + phosphate + H(+)</text>
        <dbReference type="Rhea" id="RHEA:23372"/>
        <dbReference type="ChEBI" id="CHEBI:15378"/>
        <dbReference type="ChEBI" id="CHEBI:30616"/>
        <dbReference type="ChEBI" id="CHEBI:43474"/>
        <dbReference type="ChEBI" id="CHEBI:57972"/>
        <dbReference type="ChEBI" id="CHEBI:70757"/>
        <dbReference type="ChEBI" id="CHEBI:83898"/>
        <dbReference type="ChEBI" id="CHEBI:456216"/>
        <dbReference type="EC" id="6.3.2.8"/>
    </reaction>
</comment>
<keyword evidence="12 14" id="KW-0961">Cell wall biogenesis/degradation</keyword>
<dbReference type="Gene3D" id="3.90.190.20">
    <property type="entry name" value="Mur ligase, C-terminal domain"/>
    <property type="match status" value="1"/>
</dbReference>
<evidence type="ECO:0000256" key="14">
    <source>
        <dbReference type="HAMAP-Rule" id="MF_00046"/>
    </source>
</evidence>
<evidence type="ECO:0000256" key="10">
    <source>
        <dbReference type="ARBA" id="ARBA00022984"/>
    </source>
</evidence>
<evidence type="ECO:0000313" key="21">
    <source>
        <dbReference type="Proteomes" id="UP000234239"/>
    </source>
</evidence>
<evidence type="ECO:0000313" key="19">
    <source>
        <dbReference type="EMBL" id="PKZ23529.1"/>
    </source>
</evidence>
<dbReference type="GeneID" id="92903774"/>
<dbReference type="Pfam" id="PF01225">
    <property type="entry name" value="Mur_ligase"/>
    <property type="match status" value="1"/>
</dbReference>
<dbReference type="EMBL" id="CP014160">
    <property type="protein sequence ID" value="AMB94477.1"/>
    <property type="molecule type" value="Genomic_DNA"/>
</dbReference>
<dbReference type="PANTHER" id="PTHR43445:SF3">
    <property type="entry name" value="UDP-N-ACETYLMURAMATE--L-ALANINE LIGASE"/>
    <property type="match status" value="1"/>
</dbReference>
<dbReference type="InterPro" id="IPR050061">
    <property type="entry name" value="MurCDEF_pg_biosynth"/>
</dbReference>
<evidence type="ECO:0000256" key="7">
    <source>
        <dbReference type="ARBA" id="ARBA00022741"/>
    </source>
</evidence>
<comment type="pathway">
    <text evidence="2 14">Cell wall biogenesis; peptidoglycan biosynthesis.</text>
</comment>
<evidence type="ECO:0000256" key="8">
    <source>
        <dbReference type="ARBA" id="ARBA00022840"/>
    </source>
</evidence>
<accession>A0A0X8FDE7</accession>
<keyword evidence="9 14" id="KW-0133">Cell shape</keyword>
<comment type="function">
    <text evidence="14">Cell wall formation.</text>
</comment>
<dbReference type="KEGG" id="asan:AWM72_06810"/>
<evidence type="ECO:0000259" key="16">
    <source>
        <dbReference type="Pfam" id="PF02875"/>
    </source>
</evidence>
<reference evidence="20" key="2">
    <citation type="submission" date="2016-01" db="EMBL/GenBank/DDBJ databases">
        <title>Six Aerococcus type strain genome sequencing and assembly using PacBio and Illumina Hiseq.</title>
        <authorList>
            <person name="Carkaci D."/>
            <person name="Dargis R."/>
            <person name="Nielsen X.C."/>
            <person name="Skovgaard O."/>
            <person name="Fuursted K."/>
            <person name="Christensen J.J."/>
        </authorList>
    </citation>
    <scope>NUCLEOTIDE SEQUENCE [LARGE SCALE GENOMIC DNA]</scope>
    <source>
        <strain evidence="20">CCUG43001</strain>
    </source>
</reference>
<evidence type="ECO:0000256" key="6">
    <source>
        <dbReference type="ARBA" id="ARBA00022618"/>
    </source>
</evidence>
<dbReference type="OrthoDB" id="9804126at2"/>
<dbReference type="InterPro" id="IPR036565">
    <property type="entry name" value="Mur-like_cat_sf"/>
</dbReference>
<keyword evidence="20" id="KW-1185">Reference proteome</keyword>
<evidence type="ECO:0000256" key="3">
    <source>
        <dbReference type="ARBA" id="ARBA00012211"/>
    </source>
</evidence>
<evidence type="ECO:0000256" key="1">
    <source>
        <dbReference type="ARBA" id="ARBA00004496"/>
    </source>
</evidence>
<dbReference type="Proteomes" id="UP000234239">
    <property type="component" value="Unassembled WGS sequence"/>
</dbReference>
<dbReference type="GO" id="GO:0009252">
    <property type="term" value="P:peptidoglycan biosynthetic process"/>
    <property type="evidence" value="ECO:0007669"/>
    <property type="project" value="UniProtKB-UniRule"/>
</dbReference>
<comment type="subcellular location">
    <subcellularLocation>
        <location evidence="1 14">Cytoplasm</location>
    </subcellularLocation>
</comment>
<dbReference type="Gene3D" id="3.40.1190.10">
    <property type="entry name" value="Mur-like, catalytic domain"/>
    <property type="match status" value="1"/>
</dbReference>
<evidence type="ECO:0000256" key="2">
    <source>
        <dbReference type="ARBA" id="ARBA00004752"/>
    </source>
</evidence>
<dbReference type="Pfam" id="PF02875">
    <property type="entry name" value="Mur_ligase_C"/>
    <property type="match status" value="1"/>
</dbReference>
<dbReference type="GO" id="GO:0005737">
    <property type="term" value="C:cytoplasm"/>
    <property type="evidence" value="ECO:0007669"/>
    <property type="project" value="UniProtKB-SubCell"/>
</dbReference>
<name>A0A0X8FDE7_9LACT</name>
<dbReference type="InterPro" id="IPR036615">
    <property type="entry name" value="Mur_ligase_C_dom_sf"/>
</dbReference>
<feature type="domain" description="Mur ligase central" evidence="17">
    <location>
        <begin position="109"/>
        <end position="276"/>
    </location>
</feature>
<organism evidence="18 20">
    <name type="scientific">Aerococcus sanguinicola</name>
    <dbReference type="NCBI Taxonomy" id="119206"/>
    <lineage>
        <taxon>Bacteria</taxon>
        <taxon>Bacillati</taxon>
        <taxon>Bacillota</taxon>
        <taxon>Bacilli</taxon>
        <taxon>Lactobacillales</taxon>
        <taxon>Aerococcaceae</taxon>
        <taxon>Aerococcus</taxon>
    </lineage>
</organism>
<feature type="domain" description="Mur ligase N-terminal catalytic" evidence="15">
    <location>
        <begin position="7"/>
        <end position="104"/>
    </location>
</feature>
<comment type="similarity">
    <text evidence="14">Belongs to the MurCDEF family.</text>
</comment>
<dbReference type="UniPathway" id="UPA00219"/>
<dbReference type="HAMAP" id="MF_00046">
    <property type="entry name" value="MurC"/>
    <property type="match status" value="1"/>
</dbReference>
<evidence type="ECO:0000313" key="18">
    <source>
        <dbReference type="EMBL" id="AMB94477.1"/>
    </source>
</evidence>
<evidence type="ECO:0000256" key="12">
    <source>
        <dbReference type="ARBA" id="ARBA00023316"/>
    </source>
</evidence>
<keyword evidence="4 14" id="KW-0963">Cytoplasm</keyword>
<feature type="domain" description="Mur ligase C-terminal" evidence="16">
    <location>
        <begin position="300"/>
        <end position="422"/>
    </location>
</feature>
<dbReference type="Gene3D" id="3.40.50.720">
    <property type="entry name" value="NAD(P)-binding Rossmann-like Domain"/>
    <property type="match status" value="1"/>
</dbReference>
<dbReference type="AlphaFoldDB" id="A0A0X8FDE7"/>
<proteinExistence type="inferred from homology"/>
<dbReference type="SUPFAM" id="SSF53623">
    <property type="entry name" value="MurD-like peptide ligases, catalytic domain"/>
    <property type="match status" value="1"/>
</dbReference>
<keyword evidence="8 14" id="KW-0067">ATP-binding</keyword>
<dbReference type="EMBL" id="PKGY01000001">
    <property type="protein sequence ID" value="PKZ23529.1"/>
    <property type="molecule type" value="Genomic_DNA"/>
</dbReference>
<dbReference type="Proteomes" id="UP000069912">
    <property type="component" value="Chromosome"/>
</dbReference>
<keyword evidence="10 14" id="KW-0573">Peptidoglycan synthesis</keyword>
<dbReference type="GO" id="GO:0008763">
    <property type="term" value="F:UDP-N-acetylmuramate-L-alanine ligase activity"/>
    <property type="evidence" value="ECO:0007669"/>
    <property type="project" value="UniProtKB-UniRule"/>
</dbReference>
<dbReference type="Pfam" id="PF08245">
    <property type="entry name" value="Mur_ligase_M"/>
    <property type="match status" value="1"/>
</dbReference>
<dbReference type="PANTHER" id="PTHR43445">
    <property type="entry name" value="UDP-N-ACETYLMURAMATE--L-ALANINE LIGASE-RELATED"/>
    <property type="match status" value="1"/>
</dbReference>
<dbReference type="InterPro" id="IPR000713">
    <property type="entry name" value="Mur_ligase_N"/>
</dbReference>
<evidence type="ECO:0000259" key="17">
    <source>
        <dbReference type="Pfam" id="PF08245"/>
    </source>
</evidence>
<dbReference type="InterPro" id="IPR005758">
    <property type="entry name" value="UDP-N-AcMur_Ala_ligase_MurC"/>
</dbReference>
<dbReference type="NCBIfam" id="TIGR01082">
    <property type="entry name" value="murC"/>
    <property type="match status" value="1"/>
</dbReference>
<feature type="binding site" evidence="14">
    <location>
        <begin position="111"/>
        <end position="117"/>
    </location>
    <ligand>
        <name>ATP</name>
        <dbReference type="ChEBI" id="CHEBI:30616"/>
    </ligand>
</feature>
<keyword evidence="6 14" id="KW-0132">Cell division</keyword>
<reference evidence="18 20" key="1">
    <citation type="journal article" date="2016" name="Genome Announc.">
        <title>Complete Genome Sequences of Aerococcus christensenii CCUG 28831T, Aerococcus sanguinicola CCUG 43001T, Aerococcus urinae CCUG 36881T, Aerococcus urinaeequi CCUG 28094T, Aerococcus urinaehominis CCUG 42038 BT, and Aerococcus viridans CCUG 4311T.</title>
        <authorList>
            <person name="Carkaci D."/>
            <person name="Dargis R."/>
            <person name="Nielsen X.C."/>
            <person name="Skovgaard O."/>
            <person name="Fuursted K."/>
            <person name="Christensen J.J."/>
        </authorList>
    </citation>
    <scope>NUCLEOTIDE SEQUENCE [LARGE SCALE GENOMIC DNA]</scope>
    <source>
        <strain evidence="18 20">CCUG43001</strain>
    </source>
</reference>
<keyword evidence="11 14" id="KW-0131">Cell cycle</keyword>
<keyword evidence="5 14" id="KW-0436">Ligase</keyword>
<evidence type="ECO:0000256" key="9">
    <source>
        <dbReference type="ARBA" id="ARBA00022960"/>
    </source>
</evidence>
<evidence type="ECO:0000256" key="11">
    <source>
        <dbReference type="ARBA" id="ARBA00023306"/>
    </source>
</evidence>
<dbReference type="SUPFAM" id="SSF51984">
    <property type="entry name" value="MurCD N-terminal domain"/>
    <property type="match status" value="1"/>
</dbReference>
<dbReference type="GO" id="GO:0008360">
    <property type="term" value="P:regulation of cell shape"/>
    <property type="evidence" value="ECO:0007669"/>
    <property type="project" value="UniProtKB-KW"/>
</dbReference>
<dbReference type="SUPFAM" id="SSF53244">
    <property type="entry name" value="MurD-like peptide ligases, peptide-binding domain"/>
    <property type="match status" value="1"/>
</dbReference>
<evidence type="ECO:0000256" key="4">
    <source>
        <dbReference type="ARBA" id="ARBA00022490"/>
    </source>
</evidence>
<dbReference type="InterPro" id="IPR004101">
    <property type="entry name" value="Mur_ligase_C"/>
</dbReference>